<reference evidence="4" key="1">
    <citation type="submission" date="2012-04" db="EMBL/GenBank/DDBJ databases">
        <title>The Genome Sequence of Loa loa.</title>
        <authorList>
            <consortium name="The Broad Institute Genome Sequencing Platform"/>
            <consortium name="Broad Institute Genome Sequencing Center for Infectious Disease"/>
            <person name="Nutman T.B."/>
            <person name="Fink D.L."/>
            <person name="Russ C."/>
            <person name="Young S."/>
            <person name="Zeng Q."/>
            <person name="Gargeya S."/>
            <person name="Alvarado L."/>
            <person name="Berlin A."/>
            <person name="Chapman S.B."/>
            <person name="Chen Z."/>
            <person name="Freedman E."/>
            <person name="Gellesch M."/>
            <person name="Goldberg J."/>
            <person name="Griggs A."/>
            <person name="Gujja S."/>
            <person name="Heilman E.R."/>
            <person name="Heiman D."/>
            <person name="Howarth C."/>
            <person name="Mehta T."/>
            <person name="Neiman D."/>
            <person name="Pearson M."/>
            <person name="Roberts A."/>
            <person name="Saif S."/>
            <person name="Shea T."/>
            <person name="Shenoy N."/>
            <person name="Sisk P."/>
            <person name="Stolte C."/>
            <person name="Sykes S."/>
            <person name="White J."/>
            <person name="Yandava C."/>
            <person name="Haas B."/>
            <person name="Henn M.R."/>
            <person name="Nusbaum C."/>
            <person name="Birren B."/>
        </authorList>
    </citation>
    <scope>NUCLEOTIDE SEQUENCE [LARGE SCALE GENOMIC DNA]</scope>
</reference>
<dbReference type="RefSeq" id="XP_003151227.1">
    <property type="nucleotide sequence ID" value="XM_003151179.1"/>
</dbReference>
<accession>A0A1S0TFA0</accession>
<evidence type="ECO:0000256" key="2">
    <source>
        <dbReference type="ARBA" id="ARBA00023043"/>
    </source>
</evidence>
<dbReference type="PROSITE" id="PS50088">
    <property type="entry name" value="ANK_REPEAT"/>
    <property type="match status" value="1"/>
</dbReference>
<dbReference type="InterPro" id="IPR036770">
    <property type="entry name" value="Ankyrin_rpt-contain_sf"/>
</dbReference>
<feature type="repeat" description="ANK" evidence="3">
    <location>
        <begin position="49"/>
        <end position="81"/>
    </location>
</feature>
<dbReference type="AlphaFoldDB" id="A0A1S0TFA0"/>
<dbReference type="Pfam" id="PF12796">
    <property type="entry name" value="Ank_2"/>
    <property type="match status" value="1"/>
</dbReference>
<dbReference type="SMART" id="SM00248">
    <property type="entry name" value="ANK"/>
    <property type="match status" value="2"/>
</dbReference>
<evidence type="ECO:0000256" key="3">
    <source>
        <dbReference type="PROSITE-ProRule" id="PRU00023"/>
    </source>
</evidence>
<dbReference type="PROSITE" id="PS50297">
    <property type="entry name" value="ANK_REP_REGION"/>
    <property type="match status" value="1"/>
</dbReference>
<dbReference type="OrthoDB" id="426293at2759"/>
<dbReference type="PANTHER" id="PTHR24198">
    <property type="entry name" value="ANKYRIN REPEAT AND PROTEIN KINASE DOMAIN-CONTAINING PROTEIN"/>
    <property type="match status" value="1"/>
</dbReference>
<keyword evidence="2 3" id="KW-0040">ANK repeat</keyword>
<evidence type="ECO:0000313" key="4">
    <source>
        <dbReference type="EMBL" id="EFO12842.1"/>
    </source>
</evidence>
<gene>
    <name evidence="4" type="ORF">LOAG_15690</name>
</gene>
<dbReference type="CTD" id="9953182"/>
<organism evidence="4">
    <name type="scientific">Loa loa</name>
    <name type="common">Eye worm</name>
    <name type="synonym">Filaria loa</name>
    <dbReference type="NCBI Taxonomy" id="7209"/>
    <lineage>
        <taxon>Eukaryota</taxon>
        <taxon>Metazoa</taxon>
        <taxon>Ecdysozoa</taxon>
        <taxon>Nematoda</taxon>
        <taxon>Chromadorea</taxon>
        <taxon>Rhabditida</taxon>
        <taxon>Spirurina</taxon>
        <taxon>Spiruromorpha</taxon>
        <taxon>Filarioidea</taxon>
        <taxon>Onchocercidae</taxon>
        <taxon>Loa</taxon>
    </lineage>
</organism>
<dbReference type="KEGG" id="loa:LOAG_15690"/>
<dbReference type="PANTHER" id="PTHR24198:SF165">
    <property type="entry name" value="ANKYRIN REPEAT-CONTAINING PROTEIN-RELATED"/>
    <property type="match status" value="1"/>
</dbReference>
<feature type="non-terminal residue" evidence="4">
    <location>
        <position position="139"/>
    </location>
</feature>
<dbReference type="Gene3D" id="1.25.40.20">
    <property type="entry name" value="Ankyrin repeat-containing domain"/>
    <property type="match status" value="1"/>
</dbReference>
<dbReference type="GeneID" id="9953182"/>
<dbReference type="InterPro" id="IPR002110">
    <property type="entry name" value="Ankyrin_rpt"/>
</dbReference>
<sequence length="139" mass="15311">MILDRHLPYIPFPENTTPLMYAVLLADINIVKIIQESNVADINAAENVSGLTALMFAAIIGNYDVMEYLINVGADISLISLDGFTAIDYAFAIGNINADLLCLLQQPLGHGTTTLSSQRIDNHQYQHLSRVIYTSKTKI</sequence>
<keyword evidence="1" id="KW-0677">Repeat</keyword>
<name>A0A1S0TFA0_LOALO</name>
<dbReference type="SUPFAM" id="SSF48403">
    <property type="entry name" value="Ankyrin repeat"/>
    <property type="match status" value="1"/>
</dbReference>
<proteinExistence type="predicted"/>
<evidence type="ECO:0000256" key="1">
    <source>
        <dbReference type="ARBA" id="ARBA00022737"/>
    </source>
</evidence>
<dbReference type="InParanoid" id="A0A1S0TFA0"/>
<dbReference type="EMBL" id="JH714524">
    <property type="protein sequence ID" value="EFO12842.1"/>
    <property type="molecule type" value="Genomic_DNA"/>
</dbReference>
<protein>
    <submittedName>
        <fullName evidence="4">Uncharacterized protein</fullName>
    </submittedName>
</protein>